<dbReference type="AlphaFoldDB" id="A0A8T3A892"/>
<evidence type="ECO:0000256" key="5">
    <source>
        <dbReference type="ARBA" id="ARBA00023180"/>
    </source>
</evidence>
<dbReference type="PANTHER" id="PTHR45719">
    <property type="entry name" value="GLYCOSYLTRANSFERASE"/>
    <property type="match status" value="1"/>
</dbReference>
<dbReference type="PANTHER" id="PTHR45719:SF7">
    <property type="entry name" value="OS01G0201100 PROTEIN"/>
    <property type="match status" value="1"/>
</dbReference>
<keyword evidence="4 6" id="KW-0472">Membrane</keyword>
<dbReference type="InterPro" id="IPR003406">
    <property type="entry name" value="Glyco_trans_14"/>
</dbReference>
<keyword evidence="8" id="KW-1185">Reference proteome</keyword>
<evidence type="ECO:0000256" key="3">
    <source>
        <dbReference type="ARBA" id="ARBA00022679"/>
    </source>
</evidence>
<dbReference type="OrthoDB" id="2019572at2759"/>
<dbReference type="Proteomes" id="UP000829196">
    <property type="component" value="Unassembled WGS sequence"/>
</dbReference>
<evidence type="ECO:0000256" key="6">
    <source>
        <dbReference type="SAM" id="Phobius"/>
    </source>
</evidence>
<dbReference type="Pfam" id="PF02485">
    <property type="entry name" value="Branch"/>
    <property type="match status" value="1"/>
</dbReference>
<sequence length="434" mass="49853">MNANIFEMENSGETLFMKERVCMPPSQVEKRWVLPLFMTSLLLSFLLLTSFNMGLLSSLSSLISFQIRQSYSSPISVDKTPPTPSNMNIPRLAYLVSGSKGDLNRLWRTLLALYHPRNIYVLHLDLNSPKVEREQLVARTANFSLFAIVGNVHVITKANMVTYRGPTMVANTLHACAILLKKSRNWDWFINLSASDYPLVTQDDLLFTMSKLPRNLNFIEHASNLKWKELHRARPLILDPGLYKTAKSDVLWMMQKRELPNAFKLFTGSAWMALSREFVEFCIWGWENLPRTLLMYYTNFISSPEGYFQTVICNAPEFNITVVNHDLHYISWDTPPKQHPHALTLNDTAKMIDSNAPFARKFNKNDPVLDMIDMEQLRRKKDWVTPGGWCSGSPQCSSIGEDWRLQPGPGSKRLAQLIDRLILSENEFKGNQCR</sequence>
<gene>
    <name evidence="7" type="ORF">KFK09_026483</name>
</gene>
<evidence type="ECO:0000256" key="2">
    <source>
        <dbReference type="ARBA" id="ARBA00022676"/>
    </source>
</evidence>
<reference evidence="7" key="1">
    <citation type="journal article" date="2022" name="Front. Genet.">
        <title>Chromosome-Scale Assembly of the Dendrobium nobile Genome Provides Insights Into the Molecular Mechanism of the Biosynthesis of the Medicinal Active Ingredient of Dendrobium.</title>
        <authorList>
            <person name="Xu Q."/>
            <person name="Niu S.-C."/>
            <person name="Li K.-L."/>
            <person name="Zheng P.-J."/>
            <person name="Zhang X.-J."/>
            <person name="Jia Y."/>
            <person name="Liu Y."/>
            <person name="Niu Y.-X."/>
            <person name="Yu L.-H."/>
            <person name="Chen D.-F."/>
            <person name="Zhang G.-Q."/>
        </authorList>
    </citation>
    <scope>NUCLEOTIDE SEQUENCE</scope>
    <source>
        <tissue evidence="7">Leaf</tissue>
    </source>
</reference>
<keyword evidence="2" id="KW-0328">Glycosyltransferase</keyword>
<dbReference type="GO" id="GO:0016020">
    <property type="term" value="C:membrane"/>
    <property type="evidence" value="ECO:0007669"/>
    <property type="project" value="UniProtKB-SubCell"/>
</dbReference>
<evidence type="ECO:0000256" key="1">
    <source>
        <dbReference type="ARBA" id="ARBA00004606"/>
    </source>
</evidence>
<evidence type="ECO:0000313" key="7">
    <source>
        <dbReference type="EMBL" id="KAI0492214.1"/>
    </source>
</evidence>
<keyword evidence="3" id="KW-0808">Transferase</keyword>
<keyword evidence="6" id="KW-0812">Transmembrane</keyword>
<organism evidence="7 8">
    <name type="scientific">Dendrobium nobile</name>
    <name type="common">Orchid</name>
    <dbReference type="NCBI Taxonomy" id="94219"/>
    <lineage>
        <taxon>Eukaryota</taxon>
        <taxon>Viridiplantae</taxon>
        <taxon>Streptophyta</taxon>
        <taxon>Embryophyta</taxon>
        <taxon>Tracheophyta</taxon>
        <taxon>Spermatophyta</taxon>
        <taxon>Magnoliopsida</taxon>
        <taxon>Liliopsida</taxon>
        <taxon>Asparagales</taxon>
        <taxon>Orchidaceae</taxon>
        <taxon>Epidendroideae</taxon>
        <taxon>Malaxideae</taxon>
        <taxon>Dendrobiinae</taxon>
        <taxon>Dendrobium</taxon>
    </lineage>
</organism>
<comment type="caution">
    <text evidence="7">The sequence shown here is derived from an EMBL/GenBank/DDBJ whole genome shotgun (WGS) entry which is preliminary data.</text>
</comment>
<dbReference type="SMR" id="A0A8T3A892"/>
<name>A0A8T3A892_DENNO</name>
<protein>
    <submittedName>
        <fullName evidence="7">Uncharacterized protein</fullName>
    </submittedName>
</protein>
<evidence type="ECO:0000313" key="8">
    <source>
        <dbReference type="Proteomes" id="UP000829196"/>
    </source>
</evidence>
<comment type="subcellular location">
    <subcellularLocation>
        <location evidence="1">Membrane</location>
        <topology evidence="1">Single-pass type II membrane protein</topology>
    </subcellularLocation>
</comment>
<keyword evidence="6" id="KW-1133">Transmembrane helix</keyword>
<dbReference type="EMBL" id="JAGYWB010000018">
    <property type="protein sequence ID" value="KAI0492214.1"/>
    <property type="molecule type" value="Genomic_DNA"/>
</dbReference>
<evidence type="ECO:0000256" key="4">
    <source>
        <dbReference type="ARBA" id="ARBA00023136"/>
    </source>
</evidence>
<dbReference type="GO" id="GO:0015020">
    <property type="term" value="F:glucuronosyltransferase activity"/>
    <property type="evidence" value="ECO:0007669"/>
    <property type="project" value="InterPro"/>
</dbReference>
<keyword evidence="5" id="KW-0325">Glycoprotein</keyword>
<dbReference type="InterPro" id="IPR044610">
    <property type="entry name" value="GLCAT14A/B/C"/>
</dbReference>
<proteinExistence type="predicted"/>
<accession>A0A8T3A892</accession>
<feature type="transmembrane region" description="Helical" evidence="6">
    <location>
        <begin position="32"/>
        <end position="56"/>
    </location>
</feature>